<keyword evidence="1" id="KW-1133">Transmembrane helix</keyword>
<dbReference type="EMBL" id="LAZR01007072">
    <property type="protein sequence ID" value="KKM87657.1"/>
    <property type="molecule type" value="Genomic_DNA"/>
</dbReference>
<feature type="transmembrane region" description="Helical" evidence="1">
    <location>
        <begin position="419"/>
        <end position="442"/>
    </location>
</feature>
<dbReference type="InterPro" id="IPR012931">
    <property type="entry name" value="TraG_N_Proteobacteria"/>
</dbReference>
<feature type="transmembrane region" description="Helical" evidence="1">
    <location>
        <begin position="21"/>
        <end position="41"/>
    </location>
</feature>
<keyword evidence="1" id="KW-0472">Membrane</keyword>
<feature type="transmembrane region" description="Helical" evidence="1">
    <location>
        <begin position="462"/>
        <end position="484"/>
    </location>
</feature>
<feature type="domain" description="TraG N-terminal Proteobacteria" evidence="2">
    <location>
        <begin position="8"/>
        <end position="506"/>
    </location>
</feature>
<accession>A0A0F9P2G5</accession>
<feature type="transmembrane region" description="Helical" evidence="1">
    <location>
        <begin position="388"/>
        <end position="412"/>
    </location>
</feature>
<evidence type="ECO:0000313" key="3">
    <source>
        <dbReference type="EMBL" id="KKM87657.1"/>
    </source>
</evidence>
<dbReference type="AlphaFoldDB" id="A0A0F9P2G5"/>
<evidence type="ECO:0000256" key="1">
    <source>
        <dbReference type="SAM" id="Phobius"/>
    </source>
</evidence>
<dbReference type="Pfam" id="PF07916">
    <property type="entry name" value="TraG_N"/>
    <property type="match status" value="1"/>
</dbReference>
<dbReference type="SUPFAM" id="SSF82866">
    <property type="entry name" value="Multidrug efflux transporter AcrB transmembrane domain"/>
    <property type="match status" value="1"/>
</dbReference>
<organism evidence="3">
    <name type="scientific">marine sediment metagenome</name>
    <dbReference type="NCBI Taxonomy" id="412755"/>
    <lineage>
        <taxon>unclassified sequences</taxon>
        <taxon>metagenomes</taxon>
        <taxon>ecological metagenomes</taxon>
    </lineage>
</organism>
<feature type="transmembrane region" description="Helical" evidence="1">
    <location>
        <begin position="62"/>
        <end position="81"/>
    </location>
</feature>
<sequence>MVANTLLEIYTLMFGWNMYEAIWDVLVGSGLALVPFIVAIISNFKDNYSTGEAAQTIRSMETTLLGMILVLMLCVLPYKGFSTQLSTVRYELGVPDCNAPSNISGTGNNVSPAYNSTFSDLSGWQVHKPVAWSFVEFLSTAITHTTIKSMTCVNNYEYMLMRISNVSIQSERLREEVQQFNEVCYQKAIARFRENPPTPELPANVTPWANIDWMGSHILLGYLDEYYEHPSAYMHRMEDKGFTRQTVMRQSDQVNEFGANPSCKEVWLGEESLGGGVNASLGLRHKLLNDIPMDEAGDILGDWKTWGFNVFTTTNVTEELKEDMILKLVLQNNAANLKSSTDVDMSNNFEAEQSRWRSVLDKIFDIANVGTSANEFLQANSIRQMFKIAGPMILVMLQMVIILAAPFVMLFGNYGLVSFFGLALTYFSLEFINAIWAAAYWFDNRILDMYGSQAGGFDEATNSLLISTVATSSILLLPMVWLSVMAYAGAGMLRGISGGGVAGGTAAGATGFSRGVGGAAAGGMAAARGAGRVASKMGGRSGRP</sequence>
<name>A0A0F9P2G5_9ZZZZ</name>
<proteinExistence type="predicted"/>
<gene>
    <name evidence="3" type="ORF">LCGC14_1266690</name>
</gene>
<comment type="caution">
    <text evidence="3">The sequence shown here is derived from an EMBL/GenBank/DDBJ whole genome shotgun (WGS) entry which is preliminary data.</text>
</comment>
<protein>
    <recommendedName>
        <fullName evidence="2">TraG N-terminal Proteobacteria domain-containing protein</fullName>
    </recommendedName>
</protein>
<keyword evidence="1" id="KW-0812">Transmembrane</keyword>
<reference evidence="3" key="1">
    <citation type="journal article" date="2015" name="Nature">
        <title>Complex archaea that bridge the gap between prokaryotes and eukaryotes.</title>
        <authorList>
            <person name="Spang A."/>
            <person name="Saw J.H."/>
            <person name="Jorgensen S.L."/>
            <person name="Zaremba-Niedzwiedzka K."/>
            <person name="Martijn J."/>
            <person name="Lind A.E."/>
            <person name="van Eijk R."/>
            <person name="Schleper C."/>
            <person name="Guy L."/>
            <person name="Ettema T.J."/>
        </authorList>
    </citation>
    <scope>NUCLEOTIDE SEQUENCE</scope>
</reference>
<evidence type="ECO:0000259" key="2">
    <source>
        <dbReference type="Pfam" id="PF07916"/>
    </source>
</evidence>